<dbReference type="InterPro" id="IPR045053">
    <property type="entry name" value="MAN-like"/>
</dbReference>
<accession>A0ABM0XSX8</accession>
<dbReference type="GeneID" id="104768304"/>
<name>A0ABM0XSX8_CAMSA</name>
<comment type="similarity">
    <text evidence="2">Belongs to the glycosyl hydrolase 5 (cellulase A) family.</text>
</comment>
<dbReference type="SUPFAM" id="SSF51445">
    <property type="entry name" value="(Trans)glycosidases"/>
    <property type="match status" value="1"/>
</dbReference>
<reference evidence="7" key="1">
    <citation type="journal article" date="2014" name="Nat. Commun.">
        <title>The emerging biofuel crop Camelina sativa retains a highly undifferentiated hexaploid genome structure.</title>
        <authorList>
            <person name="Kagale S."/>
            <person name="Koh C."/>
            <person name="Nixon J."/>
            <person name="Bollina V."/>
            <person name="Clarke W.E."/>
            <person name="Tuteja R."/>
            <person name="Spillane C."/>
            <person name="Robinson S.J."/>
            <person name="Links M.G."/>
            <person name="Clarke C."/>
            <person name="Higgins E.E."/>
            <person name="Huebert T."/>
            <person name="Sharpe A.G."/>
            <person name="Parkin I.A."/>
        </authorList>
    </citation>
    <scope>NUCLEOTIDE SEQUENCE [LARGE SCALE GENOMIC DNA]</scope>
    <source>
        <strain evidence="7">cv. DH55</strain>
    </source>
</reference>
<sequence length="424" mass="47460">MKTIIEHKNKVARKNNMKYLCYLVFLAIVIAQNYNDRLGVEAASNNGFVTRKGVQFILNGKPFYANGFNAYWLTYEATDPTARYKITHAFQDAISHGLTIARTWGFHDGAIYRALQTSPGIYDEKTFQGLDFVIAEAKRLGIKLIIPLVNNWSDYGGRKQYVAWAQSKGEKVSSDDDFYTNSLTKQFYMNHVKTMMNRVNTFTKVAYKDEPAIMAWQLMNEPQCKSDPSGKTLMAWINEMAPYVKSLDPNHLLSTGHEGFYGDSSPQRKTFLNPPAANIVGADFIANHNIDAIDFASAHCAADLWFQKLNQKSRLDFSRKWIQGHIDDAQNILKKPLILAEFGVGTDTPRYTLANRDAVFTATYNIFYVSARKGGSGAGALFWDLISNGMSNSDDPSAILLRDNSSTVKIISEASKRLGSIGGK</sequence>
<proteinExistence type="inferred from homology"/>
<dbReference type="Pfam" id="PF26410">
    <property type="entry name" value="GH5_mannosidase"/>
    <property type="match status" value="1"/>
</dbReference>
<dbReference type="Gene3D" id="3.20.20.80">
    <property type="entry name" value="Glycosidases"/>
    <property type="match status" value="1"/>
</dbReference>
<dbReference type="InterPro" id="IPR017853">
    <property type="entry name" value="GH"/>
</dbReference>
<evidence type="ECO:0000313" key="7">
    <source>
        <dbReference type="Proteomes" id="UP000694864"/>
    </source>
</evidence>
<evidence type="ECO:0000256" key="4">
    <source>
        <dbReference type="ARBA" id="ARBA00022801"/>
    </source>
</evidence>
<evidence type="ECO:0000256" key="5">
    <source>
        <dbReference type="ARBA" id="ARBA00023295"/>
    </source>
</evidence>
<evidence type="ECO:0000259" key="6">
    <source>
        <dbReference type="Pfam" id="PF26410"/>
    </source>
</evidence>
<dbReference type="EC" id="3.2.1.78" evidence="3"/>
<keyword evidence="7" id="KW-1185">Reference proteome</keyword>
<protein>
    <recommendedName>
        <fullName evidence="3">mannan endo-1,4-beta-mannosidase</fullName>
        <ecNumber evidence="3">3.2.1.78</ecNumber>
    </recommendedName>
</protein>
<evidence type="ECO:0000256" key="1">
    <source>
        <dbReference type="ARBA" id="ARBA00001678"/>
    </source>
</evidence>
<organism evidence="7 8">
    <name type="scientific">Camelina sativa</name>
    <name type="common">False flax</name>
    <name type="synonym">Myagrum sativum</name>
    <dbReference type="NCBI Taxonomy" id="90675"/>
    <lineage>
        <taxon>Eukaryota</taxon>
        <taxon>Viridiplantae</taxon>
        <taxon>Streptophyta</taxon>
        <taxon>Embryophyta</taxon>
        <taxon>Tracheophyta</taxon>
        <taxon>Spermatophyta</taxon>
        <taxon>Magnoliopsida</taxon>
        <taxon>eudicotyledons</taxon>
        <taxon>Gunneridae</taxon>
        <taxon>Pentapetalae</taxon>
        <taxon>rosids</taxon>
        <taxon>malvids</taxon>
        <taxon>Brassicales</taxon>
        <taxon>Brassicaceae</taxon>
        <taxon>Camelineae</taxon>
        <taxon>Camelina</taxon>
    </lineage>
</organism>
<dbReference type="PANTHER" id="PTHR31451">
    <property type="match status" value="1"/>
</dbReference>
<feature type="domain" description="Glycoside hydrolase family 5" evidence="6">
    <location>
        <begin position="47"/>
        <end position="385"/>
    </location>
</feature>
<reference evidence="8" key="2">
    <citation type="submission" date="2025-08" db="UniProtKB">
        <authorList>
            <consortium name="RefSeq"/>
        </authorList>
    </citation>
    <scope>IDENTIFICATION</scope>
    <source>
        <tissue evidence="8">Leaf</tissue>
    </source>
</reference>
<dbReference type="Proteomes" id="UP000694864">
    <property type="component" value="Chromosome 1"/>
</dbReference>
<evidence type="ECO:0000256" key="3">
    <source>
        <dbReference type="ARBA" id="ARBA00012706"/>
    </source>
</evidence>
<comment type="catalytic activity">
    <reaction evidence="1">
        <text>Random hydrolysis of (1-&gt;4)-beta-D-mannosidic linkages in mannans, galactomannans and glucomannans.</text>
        <dbReference type="EC" id="3.2.1.78"/>
    </reaction>
</comment>
<gene>
    <name evidence="8" type="primary">LOC104768304</name>
</gene>
<evidence type="ECO:0000313" key="8">
    <source>
        <dbReference type="RefSeq" id="XP_010490578.2"/>
    </source>
</evidence>
<dbReference type="RefSeq" id="XP_010490578.2">
    <property type="nucleotide sequence ID" value="XM_010492276.2"/>
</dbReference>
<evidence type="ECO:0000256" key="2">
    <source>
        <dbReference type="ARBA" id="ARBA00005641"/>
    </source>
</evidence>
<keyword evidence="5" id="KW-0326">Glycosidase</keyword>
<keyword evidence="4" id="KW-0378">Hydrolase</keyword>
<dbReference type="InterPro" id="IPR001547">
    <property type="entry name" value="Glyco_hydro_5"/>
</dbReference>
<dbReference type="PANTHER" id="PTHR31451:SF42">
    <property type="entry name" value="MANNAN ENDO-1,4-BETA-MANNOSIDASE 3-RELATED"/>
    <property type="match status" value="1"/>
</dbReference>